<feature type="compositionally biased region" description="Basic and acidic residues" evidence="1">
    <location>
        <begin position="13"/>
        <end position="43"/>
    </location>
</feature>
<dbReference type="AlphaFoldDB" id="E6LHW1"/>
<name>E6LHW1_ENTI1</name>
<keyword evidence="3" id="KW-1185">Reference proteome</keyword>
<sequence>MFDMRKNRNPPRIRGDENEALKTLKEIDKENRNPPRIRGDENF</sequence>
<gene>
    <name evidence="2" type="ORF">HMPREF9088_1951</name>
</gene>
<evidence type="ECO:0000256" key="1">
    <source>
        <dbReference type="SAM" id="MobiDB-lite"/>
    </source>
</evidence>
<reference evidence="2 3" key="1">
    <citation type="submission" date="2010-12" db="EMBL/GenBank/DDBJ databases">
        <authorList>
            <person name="Muzny D."/>
            <person name="Qin X."/>
            <person name="Deng J."/>
            <person name="Jiang H."/>
            <person name="Liu Y."/>
            <person name="Qu J."/>
            <person name="Song X.-Z."/>
            <person name="Zhang L."/>
            <person name="Thornton R."/>
            <person name="Coyle M."/>
            <person name="Francisco L."/>
            <person name="Jackson L."/>
            <person name="Javaid M."/>
            <person name="Korchina V."/>
            <person name="Kovar C."/>
            <person name="Mata R."/>
            <person name="Mathew T."/>
            <person name="Ngo R."/>
            <person name="Nguyen L."/>
            <person name="Nguyen N."/>
            <person name="Okwuonu G."/>
            <person name="Ongeri F."/>
            <person name="Pham C."/>
            <person name="Simmons D."/>
            <person name="Wilczek-Boney K."/>
            <person name="Hale W."/>
            <person name="Jakkamsetti A."/>
            <person name="Pham P."/>
            <person name="Ruth R."/>
            <person name="San Lucas F."/>
            <person name="Warren J."/>
            <person name="Zhang J."/>
            <person name="Zhao Z."/>
            <person name="Zhou C."/>
            <person name="Zhu D."/>
            <person name="Lee S."/>
            <person name="Bess C."/>
            <person name="Blankenburg K."/>
            <person name="Forbes L."/>
            <person name="Fu Q."/>
            <person name="Gubbala S."/>
            <person name="Hirani K."/>
            <person name="Jayaseelan J.C."/>
            <person name="Lara F."/>
            <person name="Munidasa M."/>
            <person name="Palculict T."/>
            <person name="Patil S."/>
            <person name="Pu L.-L."/>
            <person name="Saada N."/>
            <person name="Tang L."/>
            <person name="Weissenberger G."/>
            <person name="Zhu Y."/>
            <person name="Hemphill L."/>
            <person name="Shang Y."/>
            <person name="Youmans B."/>
            <person name="Ayvaz T."/>
            <person name="Ross M."/>
            <person name="Santibanez J."/>
            <person name="Aqrawi P."/>
            <person name="Gross S."/>
            <person name="Joshi V."/>
            <person name="Fowler G."/>
            <person name="Nazareth L."/>
            <person name="Reid J."/>
            <person name="Worley K."/>
            <person name="Petrosino J."/>
            <person name="Highlander S."/>
            <person name="Gibbs R."/>
        </authorList>
    </citation>
    <scope>NUCLEOTIDE SEQUENCE [LARGE SCALE GENOMIC DNA]</scope>
    <source>
        <strain evidence="3">DSM 15952 / CCUG 50447 / LMG 22039 / TP 1.5</strain>
    </source>
</reference>
<dbReference type="HOGENOM" id="CLU_3233310_0_0_9"/>
<comment type="caution">
    <text evidence="2">The sequence shown here is derived from an EMBL/GenBank/DDBJ whole genome shotgun (WGS) entry which is preliminary data.</text>
</comment>
<dbReference type="Proteomes" id="UP000010296">
    <property type="component" value="Unassembled WGS sequence"/>
</dbReference>
<feature type="region of interest" description="Disordered" evidence="1">
    <location>
        <begin position="1"/>
        <end position="43"/>
    </location>
</feature>
<protein>
    <submittedName>
        <fullName evidence="2">Uncharacterized protein</fullName>
    </submittedName>
</protein>
<proteinExistence type="predicted"/>
<evidence type="ECO:0000313" key="3">
    <source>
        <dbReference type="Proteomes" id="UP000010296"/>
    </source>
</evidence>
<organism evidence="2 3">
    <name type="scientific">Enterococcus italicus (strain DSM 15952 / CCUG 50447 / LMG 22039 / TP 1.5)</name>
    <dbReference type="NCBI Taxonomy" id="888064"/>
    <lineage>
        <taxon>Bacteria</taxon>
        <taxon>Bacillati</taxon>
        <taxon>Bacillota</taxon>
        <taxon>Bacilli</taxon>
        <taxon>Lactobacillales</taxon>
        <taxon>Enterococcaceae</taxon>
        <taxon>Enterococcus</taxon>
    </lineage>
</organism>
<evidence type="ECO:0000313" key="2">
    <source>
        <dbReference type="EMBL" id="EFU73221.1"/>
    </source>
</evidence>
<dbReference type="EMBL" id="AEPV01000074">
    <property type="protein sequence ID" value="EFU73221.1"/>
    <property type="molecule type" value="Genomic_DNA"/>
</dbReference>
<accession>E6LHW1</accession>